<dbReference type="GO" id="GO:0034453">
    <property type="term" value="P:microtubule anchoring"/>
    <property type="evidence" value="ECO:0007669"/>
    <property type="project" value="InterPro"/>
</dbReference>
<feature type="region of interest" description="Disordered" evidence="1">
    <location>
        <begin position="965"/>
        <end position="984"/>
    </location>
</feature>
<feature type="region of interest" description="Disordered" evidence="1">
    <location>
        <begin position="388"/>
        <end position="407"/>
    </location>
</feature>
<dbReference type="WBParaSite" id="PSAMB.scaffold8size148366.g144.t1">
    <property type="protein sequence ID" value="PSAMB.scaffold8size148366.g144.t1"/>
    <property type="gene ID" value="PSAMB.scaffold8size148366.g144"/>
</dbReference>
<evidence type="ECO:0000256" key="1">
    <source>
        <dbReference type="SAM" id="MobiDB-lite"/>
    </source>
</evidence>
<feature type="compositionally biased region" description="Basic and acidic residues" evidence="1">
    <location>
        <begin position="113"/>
        <end position="128"/>
    </location>
</feature>
<feature type="compositionally biased region" description="Basic and acidic residues" evidence="1">
    <location>
        <begin position="303"/>
        <end position="322"/>
    </location>
</feature>
<feature type="compositionally biased region" description="Low complexity" evidence="1">
    <location>
        <begin position="584"/>
        <end position="603"/>
    </location>
</feature>
<feature type="compositionally biased region" description="Low complexity" evidence="1">
    <location>
        <begin position="753"/>
        <end position="763"/>
    </location>
</feature>
<protein>
    <submittedName>
        <fullName evidence="3">Uncharacterized protein</fullName>
    </submittedName>
</protein>
<organism evidence="2 3">
    <name type="scientific">Plectus sambesii</name>
    <dbReference type="NCBI Taxonomy" id="2011161"/>
    <lineage>
        <taxon>Eukaryota</taxon>
        <taxon>Metazoa</taxon>
        <taxon>Ecdysozoa</taxon>
        <taxon>Nematoda</taxon>
        <taxon>Chromadorea</taxon>
        <taxon>Plectida</taxon>
        <taxon>Plectina</taxon>
        <taxon>Plectoidea</taxon>
        <taxon>Plectidae</taxon>
        <taxon>Plectus</taxon>
    </lineage>
</organism>
<feature type="compositionally biased region" description="Basic and acidic residues" evidence="1">
    <location>
        <begin position="850"/>
        <end position="865"/>
    </location>
</feature>
<reference evidence="3" key="1">
    <citation type="submission" date="2022-11" db="UniProtKB">
        <authorList>
            <consortium name="WormBaseParasite"/>
        </authorList>
    </citation>
    <scope>IDENTIFICATION</scope>
</reference>
<feature type="compositionally biased region" description="Basic and acidic residues" evidence="1">
    <location>
        <begin position="88"/>
        <end position="97"/>
    </location>
</feature>
<feature type="compositionally biased region" description="Polar residues" evidence="1">
    <location>
        <begin position="890"/>
        <end position="901"/>
    </location>
</feature>
<dbReference type="GO" id="GO:0008017">
    <property type="term" value="F:microtubule binding"/>
    <property type="evidence" value="ECO:0007669"/>
    <property type="project" value="InterPro"/>
</dbReference>
<dbReference type="PANTHER" id="PTHR13958:SF3">
    <property type="entry name" value="CAP-GLY DOMAIN-CONTAINING PROTEIN-RELATED"/>
    <property type="match status" value="1"/>
</dbReference>
<feature type="region of interest" description="Disordered" evidence="1">
    <location>
        <begin position="750"/>
        <end position="776"/>
    </location>
</feature>
<feature type="compositionally biased region" description="Low complexity" evidence="1">
    <location>
        <begin position="242"/>
        <end position="261"/>
    </location>
</feature>
<keyword evidence="2" id="KW-1185">Reference proteome</keyword>
<feature type="compositionally biased region" description="Basic and acidic residues" evidence="1">
    <location>
        <begin position="170"/>
        <end position="182"/>
    </location>
</feature>
<feature type="compositionally biased region" description="Polar residues" evidence="1">
    <location>
        <begin position="558"/>
        <end position="583"/>
    </location>
</feature>
<feature type="compositionally biased region" description="Low complexity" evidence="1">
    <location>
        <begin position="975"/>
        <end position="984"/>
    </location>
</feature>
<feature type="region of interest" description="Disordered" evidence="1">
    <location>
        <begin position="490"/>
        <end position="603"/>
    </location>
</feature>
<dbReference type="Proteomes" id="UP000887566">
    <property type="component" value="Unplaced"/>
</dbReference>
<feature type="compositionally biased region" description="Low complexity" evidence="1">
    <location>
        <begin position="211"/>
        <end position="222"/>
    </location>
</feature>
<feature type="compositionally biased region" description="Basic and acidic residues" evidence="1">
    <location>
        <begin position="227"/>
        <end position="241"/>
    </location>
</feature>
<feature type="compositionally biased region" description="Acidic residues" evidence="1">
    <location>
        <begin position="129"/>
        <end position="141"/>
    </location>
</feature>
<name>A0A914XQ76_9BILA</name>
<proteinExistence type="predicted"/>
<dbReference type="GO" id="GO:0005813">
    <property type="term" value="C:centrosome"/>
    <property type="evidence" value="ECO:0007669"/>
    <property type="project" value="InterPro"/>
</dbReference>
<sequence>MAFFHDKLSSLPPEVQHNLKQAAKETAAVQRQLQIVESKLADAHRAMHLPLTDMNWTSSAPSNSQLPFSLQTNSVYSHLPQPKRRFVHEKNRLASKERLRRGQSVPEMDVDEKDWGSDRFDDAPRETAVDDEANEADEAVEEDVHIQRQQSQSPPPVQKSRRVVTSNGRHPPENRAEIHPEHTTSQIPMAIGPARHRPRVFSRPLAFVQTDSSSSDPPQESQLPHSTRIEEIRKRFEETKKASTAQATAAGHTTGGASRSQNSRRSRSSSEKSAAHSSSLSSSSLSHTSDATSSAAAGRSKPHSVERNRLGTRAVEKTRPTTDVKAAAAVNRRIVSPPIKRRKEAVAESAPVKEAAGTSTTSNKKHSYNADVLQAYMELKRRERKRHLQVATSSNPPQHKERHHDSEKVRAFIEKKKKEQKSALSAVKRRHEDLVAAKADRVERVIEEQKKRSGVSAAHLLLEQQRNNWSRVAADAAASATAAVLSALESRQRYESARRRRRSPSKSASHSSSQDTSSSSVLQLSPSAPAPRSGNTLEIGAKNEPPTAVPSKAAVDTTEPTRAHSNSISTELDNDISDSAASRSVQSPKARPSSSSESASLSSWAEEKREFGQNLVQRARHLAATDQSSRRKLIHQRIEALKNYFSAQILVIHEQKRLLKSLPRGQDQIPSLNAKQDRLSVEYKQLKRQARNSIDDALAERDFASMQLREIARLQSLTLHQQWQLERLSGSEIAAVDTLQHLAPLTSYQTLDTTSTSKSPSSSSEKREKSAEKAAVENVGVAVDAKVERVLSPPFVPPLLDEQQSLKEASLKHSGSLGDELDEEDRRTENDVSSLSDEAEPEALESSSSVEERVVADDTATKDVTTDEPLNVNESASSDNEVSKRHLVRQPSTDVDEQQPTGPIRPPHDDRKERLTDEIFKQALDDALDEAARVAKIKQNSMESDAVIDRATFDRFKQLASGQQLASSHLHELPSPRSSSLSPRQPRDRFMAIATHSPRSPGASGHVKSPRQLFDLDIPALDVDKSIGEHSIGDHSIGDHSIPELLGEEWMDDDLHKADVNIPQVSSARAPVPSSAFTQDVFSAVPCERTVLTQIVSGVADHLWQRRRFGEPLNQHTYPENIFSLPIDSFSLDRSIAADSDRAFRTMLCDWCAEMTTELFADDQAGDEGVAPAKLKVSRLARVRPRSAAELASVLEAHVLERLLPPPTAERKKTRVHVVSRRRLERVDEILLEEMYDEEPHWVDYDRDEYALKLELSEQIWGAVLNEAIDDCLLQASNVADQ</sequence>
<accession>A0A914XQ76</accession>
<dbReference type="InterPro" id="IPR028750">
    <property type="entry name" value="CEP350/CC187"/>
</dbReference>
<evidence type="ECO:0000313" key="2">
    <source>
        <dbReference type="Proteomes" id="UP000887566"/>
    </source>
</evidence>
<dbReference type="PANTHER" id="PTHR13958">
    <property type="entry name" value="CENTROSOME-ASSOCIATED PROTEIN 350"/>
    <property type="match status" value="1"/>
</dbReference>
<feature type="compositionally biased region" description="Low complexity" evidence="1">
    <location>
        <begin position="275"/>
        <end position="299"/>
    </location>
</feature>
<feature type="region of interest" description="Disordered" evidence="1">
    <location>
        <begin position="81"/>
        <end position="368"/>
    </location>
</feature>
<feature type="compositionally biased region" description="Low complexity" evidence="1">
    <location>
        <begin position="505"/>
        <end position="531"/>
    </location>
</feature>
<evidence type="ECO:0000313" key="3">
    <source>
        <dbReference type="WBParaSite" id="PSAMB.scaffold8size148366.g144.t1"/>
    </source>
</evidence>
<feature type="region of interest" description="Disordered" evidence="1">
    <location>
        <begin position="809"/>
        <end position="911"/>
    </location>
</feature>
<feature type="compositionally biased region" description="Basic and acidic residues" evidence="1">
    <location>
        <begin position="764"/>
        <end position="775"/>
    </location>
</feature>